<gene>
    <name evidence="9" type="ORF">ONE63_003432</name>
</gene>
<protein>
    <recommendedName>
        <fullName evidence="8">DDE Tnp4 domain-containing protein</fullName>
    </recommendedName>
</protein>
<name>A0AAV7XBQ7_9NEOP</name>
<dbReference type="EMBL" id="JAPTSV010000013">
    <property type="protein sequence ID" value="KAJ1521797.1"/>
    <property type="molecule type" value="Genomic_DNA"/>
</dbReference>
<evidence type="ECO:0000256" key="4">
    <source>
        <dbReference type="ARBA" id="ARBA00022722"/>
    </source>
</evidence>
<evidence type="ECO:0000313" key="10">
    <source>
        <dbReference type="Proteomes" id="UP001075354"/>
    </source>
</evidence>
<sequence>MRKDSYQELVRVIAPLYEVKCNRGDAPPVTVEKATLMALWYPAVNVSMYKAGDRFGVASSTLFKEVHKIVDILCQLCNKFIVWPTEAEATIIRQQFKDRAGYPGVIGAIDGCHIDVLVPANDQQSYIDRKMNHSILLQGICTATKLFTNVSIGTPGSCNDCRALRYSSFYQRVIQEGPDSLFFNANNHLVGDKAYPNRTWLLTPYKDYGNLTLVQRQHNYIHSSTRTVIEHCFGLLKGRWRCLLRLQLKRIDRASNFIMACCVLHNFCFLHNDTVIEDMVNDERHMPAQVTDDYHDAHNAQLAKEKRDRIASVL</sequence>
<organism evidence="9 10">
    <name type="scientific">Megalurothrips usitatus</name>
    <name type="common">bean blossom thrips</name>
    <dbReference type="NCBI Taxonomy" id="439358"/>
    <lineage>
        <taxon>Eukaryota</taxon>
        <taxon>Metazoa</taxon>
        <taxon>Ecdysozoa</taxon>
        <taxon>Arthropoda</taxon>
        <taxon>Hexapoda</taxon>
        <taxon>Insecta</taxon>
        <taxon>Pterygota</taxon>
        <taxon>Neoptera</taxon>
        <taxon>Paraneoptera</taxon>
        <taxon>Thysanoptera</taxon>
        <taxon>Terebrantia</taxon>
        <taxon>Thripoidea</taxon>
        <taxon>Thripidae</taxon>
        <taxon>Megalurothrips</taxon>
    </lineage>
</organism>
<evidence type="ECO:0000256" key="6">
    <source>
        <dbReference type="ARBA" id="ARBA00022801"/>
    </source>
</evidence>
<evidence type="ECO:0000256" key="3">
    <source>
        <dbReference type="ARBA" id="ARBA00006958"/>
    </source>
</evidence>
<dbReference type="InterPro" id="IPR027806">
    <property type="entry name" value="HARBI1_dom"/>
</dbReference>
<evidence type="ECO:0000313" key="9">
    <source>
        <dbReference type="EMBL" id="KAJ1521797.1"/>
    </source>
</evidence>
<dbReference type="GO" id="GO:0016787">
    <property type="term" value="F:hydrolase activity"/>
    <property type="evidence" value="ECO:0007669"/>
    <property type="project" value="UniProtKB-KW"/>
</dbReference>
<comment type="caution">
    <text evidence="9">The sequence shown here is derived from an EMBL/GenBank/DDBJ whole genome shotgun (WGS) entry which is preliminary data.</text>
</comment>
<dbReference type="GO" id="GO:0004518">
    <property type="term" value="F:nuclease activity"/>
    <property type="evidence" value="ECO:0007669"/>
    <property type="project" value="UniProtKB-KW"/>
</dbReference>
<feature type="domain" description="DDE Tnp4" evidence="8">
    <location>
        <begin position="109"/>
        <end position="266"/>
    </location>
</feature>
<dbReference type="PANTHER" id="PTHR22930:SF85">
    <property type="entry name" value="GH03217P-RELATED"/>
    <property type="match status" value="1"/>
</dbReference>
<keyword evidence="4" id="KW-0540">Nuclease</keyword>
<dbReference type="GO" id="GO:0005634">
    <property type="term" value="C:nucleus"/>
    <property type="evidence" value="ECO:0007669"/>
    <property type="project" value="UniProtKB-SubCell"/>
</dbReference>
<dbReference type="Proteomes" id="UP001075354">
    <property type="component" value="Chromosome 13"/>
</dbReference>
<keyword evidence="7" id="KW-0539">Nucleus</keyword>
<evidence type="ECO:0000259" key="8">
    <source>
        <dbReference type="Pfam" id="PF13359"/>
    </source>
</evidence>
<dbReference type="Pfam" id="PF13359">
    <property type="entry name" value="DDE_Tnp_4"/>
    <property type="match status" value="1"/>
</dbReference>
<proteinExistence type="inferred from homology"/>
<dbReference type="InterPro" id="IPR045249">
    <property type="entry name" value="HARBI1-like"/>
</dbReference>
<evidence type="ECO:0000256" key="5">
    <source>
        <dbReference type="ARBA" id="ARBA00022723"/>
    </source>
</evidence>
<comment type="similarity">
    <text evidence="3">Belongs to the HARBI1 family.</text>
</comment>
<keyword evidence="6" id="KW-0378">Hydrolase</keyword>
<dbReference type="GO" id="GO:0046872">
    <property type="term" value="F:metal ion binding"/>
    <property type="evidence" value="ECO:0007669"/>
    <property type="project" value="UniProtKB-KW"/>
</dbReference>
<evidence type="ECO:0000256" key="7">
    <source>
        <dbReference type="ARBA" id="ARBA00023242"/>
    </source>
</evidence>
<dbReference type="PANTHER" id="PTHR22930">
    <property type="match status" value="1"/>
</dbReference>
<comment type="subcellular location">
    <subcellularLocation>
        <location evidence="2">Nucleus</location>
    </subcellularLocation>
</comment>
<evidence type="ECO:0000256" key="1">
    <source>
        <dbReference type="ARBA" id="ARBA00001968"/>
    </source>
</evidence>
<keyword evidence="10" id="KW-1185">Reference proteome</keyword>
<keyword evidence="5" id="KW-0479">Metal-binding</keyword>
<reference evidence="9" key="1">
    <citation type="submission" date="2022-12" db="EMBL/GenBank/DDBJ databases">
        <title>Chromosome-level genome assembly of the bean flower thrips Megalurothrips usitatus.</title>
        <authorList>
            <person name="Ma L."/>
            <person name="Liu Q."/>
            <person name="Li H."/>
            <person name="Cai W."/>
        </authorList>
    </citation>
    <scope>NUCLEOTIDE SEQUENCE</scope>
    <source>
        <strain evidence="9">Cailab_2022a</strain>
    </source>
</reference>
<comment type="cofactor">
    <cofactor evidence="1">
        <name>a divalent metal cation</name>
        <dbReference type="ChEBI" id="CHEBI:60240"/>
    </cofactor>
</comment>
<accession>A0AAV7XBQ7</accession>
<evidence type="ECO:0000256" key="2">
    <source>
        <dbReference type="ARBA" id="ARBA00004123"/>
    </source>
</evidence>
<dbReference type="AlphaFoldDB" id="A0AAV7XBQ7"/>